<gene>
    <name evidence="1" type="ORF">SCARUB_04593</name>
</gene>
<dbReference type="PANTHER" id="PTHR34849:SF1">
    <property type="entry name" value="SLR0770 PROTEIN"/>
    <property type="match status" value="1"/>
</dbReference>
<dbReference type="Proteomes" id="UP000094056">
    <property type="component" value="Unassembled WGS sequence"/>
</dbReference>
<dbReference type="SUPFAM" id="SSF46689">
    <property type="entry name" value="Homeodomain-like"/>
    <property type="match status" value="1"/>
</dbReference>
<evidence type="ECO:0000313" key="2">
    <source>
        <dbReference type="Proteomes" id="UP000094056"/>
    </source>
</evidence>
<evidence type="ECO:0000313" key="1">
    <source>
        <dbReference type="EMBL" id="ODS30303.1"/>
    </source>
</evidence>
<comment type="caution">
    <text evidence="1">The sequence shown here is derived from an EMBL/GenBank/DDBJ whole genome shotgun (WGS) entry which is preliminary data.</text>
</comment>
<dbReference type="Pfam" id="PF04255">
    <property type="entry name" value="DUF433"/>
    <property type="match status" value="1"/>
</dbReference>
<organism evidence="1 2">
    <name type="scientific">Candidatus Scalindua rubra</name>
    <dbReference type="NCBI Taxonomy" id="1872076"/>
    <lineage>
        <taxon>Bacteria</taxon>
        <taxon>Pseudomonadati</taxon>
        <taxon>Planctomycetota</taxon>
        <taxon>Candidatus Brocadiia</taxon>
        <taxon>Candidatus Brocadiales</taxon>
        <taxon>Candidatus Scalinduaceae</taxon>
        <taxon>Candidatus Scalindua</taxon>
    </lineage>
</organism>
<dbReference type="InterPro" id="IPR036388">
    <property type="entry name" value="WH-like_DNA-bd_sf"/>
</dbReference>
<sequence length="91" mass="10328">MTITSTNVSHPHIIKDPNICGGSPVIKGTRFPIRSVVYYVFQLGLTPEELIEKFPSLSMTQVYDALAYYYDNKEEVNQDIAENTEEKARSN</sequence>
<dbReference type="EMBL" id="MAYW01000247">
    <property type="protein sequence ID" value="ODS30303.1"/>
    <property type="molecule type" value="Genomic_DNA"/>
</dbReference>
<dbReference type="InterPro" id="IPR007367">
    <property type="entry name" value="DUF433"/>
</dbReference>
<reference evidence="1 2" key="1">
    <citation type="submission" date="2016-07" db="EMBL/GenBank/DDBJ databases">
        <title>Draft genome of Scalindua rubra, obtained from a brine-seawater interface in the Red Sea, sheds light on salt adaptation in anammox bacteria.</title>
        <authorList>
            <person name="Speth D.R."/>
            <person name="Lagkouvardos I."/>
            <person name="Wang Y."/>
            <person name="Qian P.-Y."/>
            <person name="Dutilh B.E."/>
            <person name="Jetten M.S."/>
        </authorList>
    </citation>
    <scope>NUCLEOTIDE SEQUENCE [LARGE SCALE GENOMIC DNA]</scope>
    <source>
        <strain evidence="1">BSI-1</strain>
    </source>
</reference>
<evidence type="ECO:0008006" key="3">
    <source>
        <dbReference type="Google" id="ProtNLM"/>
    </source>
</evidence>
<dbReference type="AlphaFoldDB" id="A0A1E3X3Q5"/>
<dbReference type="PANTHER" id="PTHR34849">
    <property type="entry name" value="SSL5025 PROTEIN"/>
    <property type="match status" value="1"/>
</dbReference>
<proteinExistence type="predicted"/>
<accession>A0A1E3X3Q5</accession>
<dbReference type="InterPro" id="IPR009057">
    <property type="entry name" value="Homeodomain-like_sf"/>
</dbReference>
<protein>
    <recommendedName>
        <fullName evidence="3">DUF433 domain-containing protein</fullName>
    </recommendedName>
</protein>
<dbReference type="Gene3D" id="1.10.10.10">
    <property type="entry name" value="Winged helix-like DNA-binding domain superfamily/Winged helix DNA-binding domain"/>
    <property type="match status" value="1"/>
</dbReference>
<name>A0A1E3X3Q5_9BACT</name>